<feature type="compositionally biased region" description="Low complexity" evidence="13">
    <location>
        <begin position="286"/>
        <end position="298"/>
    </location>
</feature>
<dbReference type="PANTHER" id="PTHR12497">
    <property type="entry name" value="TAZ PROTEIN TAFAZZIN"/>
    <property type="match status" value="1"/>
</dbReference>
<dbReference type="EMBL" id="JBGBPQ010000008">
    <property type="protein sequence ID" value="KAL1521223.1"/>
    <property type="molecule type" value="Genomic_DNA"/>
</dbReference>
<feature type="region of interest" description="Disordered" evidence="13">
    <location>
        <begin position="277"/>
        <end position="298"/>
    </location>
</feature>
<organism evidence="15 16">
    <name type="scientific">Prymnesium parvum</name>
    <name type="common">Toxic golden alga</name>
    <dbReference type="NCBI Taxonomy" id="97485"/>
    <lineage>
        <taxon>Eukaryota</taxon>
        <taxon>Haptista</taxon>
        <taxon>Haptophyta</taxon>
        <taxon>Prymnesiophyceae</taxon>
        <taxon>Prymnesiales</taxon>
        <taxon>Prymnesiaceae</taxon>
        <taxon>Prymnesium</taxon>
    </lineage>
</organism>
<dbReference type="GO" id="GO:0006644">
    <property type="term" value="P:phospholipid metabolic process"/>
    <property type="evidence" value="ECO:0007669"/>
    <property type="project" value="InterPro"/>
</dbReference>
<keyword evidence="8" id="KW-0472">Membrane</keyword>
<dbReference type="SMART" id="SM00563">
    <property type="entry name" value="PlsC"/>
    <property type="match status" value="1"/>
</dbReference>
<comment type="catalytic activity">
    <reaction evidence="11">
        <text>1'-[1,2-diacyl-sn-glycero-3-phospho],3'-[1-acyl-sn-glycero-3-phospho]-glycerol + a 1,2-diacyl-sn-glycero-3-phosphocholine = a cardiolipin + a 1-acyl-sn-glycero-3-phosphocholine</text>
        <dbReference type="Rhea" id="RHEA:33731"/>
        <dbReference type="ChEBI" id="CHEBI:57643"/>
        <dbReference type="ChEBI" id="CHEBI:58168"/>
        <dbReference type="ChEBI" id="CHEBI:62237"/>
        <dbReference type="ChEBI" id="CHEBI:64743"/>
    </reaction>
    <physiologicalReaction direction="left-to-right" evidence="11">
        <dbReference type="Rhea" id="RHEA:33732"/>
    </physiologicalReaction>
    <physiologicalReaction direction="right-to-left" evidence="11">
        <dbReference type="Rhea" id="RHEA:33733"/>
    </physiologicalReaction>
</comment>
<evidence type="ECO:0000256" key="6">
    <source>
        <dbReference type="ARBA" id="ARBA00023098"/>
    </source>
</evidence>
<evidence type="ECO:0000256" key="12">
    <source>
        <dbReference type="RuleBase" id="RU365062"/>
    </source>
</evidence>
<proteinExistence type="inferred from homology"/>
<keyword evidence="3" id="KW-0808">Transferase</keyword>
<keyword evidence="6" id="KW-0443">Lipid metabolism</keyword>
<keyword evidence="16" id="KW-1185">Reference proteome</keyword>
<keyword evidence="4" id="KW-1000">Mitochondrion outer membrane</keyword>
<evidence type="ECO:0000256" key="11">
    <source>
        <dbReference type="ARBA" id="ARBA00047906"/>
    </source>
</evidence>
<evidence type="ECO:0000256" key="9">
    <source>
        <dbReference type="ARBA" id="ARBA00023315"/>
    </source>
</evidence>
<evidence type="ECO:0000256" key="8">
    <source>
        <dbReference type="ARBA" id="ARBA00023136"/>
    </source>
</evidence>
<reference evidence="15 16" key="1">
    <citation type="journal article" date="2024" name="Science">
        <title>Giant polyketide synthase enzymes in the biosynthesis of giant marine polyether toxins.</title>
        <authorList>
            <person name="Fallon T.R."/>
            <person name="Shende V.V."/>
            <person name="Wierzbicki I.H."/>
            <person name="Pendleton A.L."/>
            <person name="Watervoot N.F."/>
            <person name="Auber R.P."/>
            <person name="Gonzalez D.J."/>
            <person name="Wisecaver J.H."/>
            <person name="Moore B.S."/>
        </authorList>
    </citation>
    <scope>NUCLEOTIDE SEQUENCE [LARGE SCALE GENOMIC DNA]</scope>
    <source>
        <strain evidence="15 16">12B1</strain>
    </source>
</reference>
<evidence type="ECO:0000256" key="1">
    <source>
        <dbReference type="ARBA" id="ARBA00004137"/>
    </source>
</evidence>
<dbReference type="PRINTS" id="PR00979">
    <property type="entry name" value="TAFAZZIN"/>
</dbReference>
<comment type="similarity">
    <text evidence="2 12">Belongs to the taffazin family.</text>
</comment>
<evidence type="ECO:0000256" key="4">
    <source>
        <dbReference type="ARBA" id="ARBA00022787"/>
    </source>
</evidence>
<dbReference type="InterPro" id="IPR000872">
    <property type="entry name" value="Tafazzin"/>
</dbReference>
<evidence type="ECO:0000313" key="16">
    <source>
        <dbReference type="Proteomes" id="UP001515480"/>
    </source>
</evidence>
<dbReference type="AlphaFoldDB" id="A0AB34JI39"/>
<gene>
    <name evidence="15" type="ORF">AB1Y20_022772</name>
</gene>
<accession>A0AB34JI39</accession>
<sequence length="298" mass="32185">MAVGGLGVAAGWCYVDADARKNVLIASGGAASHAVMRGLNSLSVHNAHHLHDSLRRPPGVGLLTVSNHKATCDDPQLLAALVPPAFLLRGASQYRWGVCAKDVCFKEGHWLSYFADACKVLPIDRTGTTGGVWQPEIDAIIRKLRAGEWVHYFPEGRIKQDGEVHMFRRGVGRLVAAVRQSERLRVLPFYIHGTDVLQPSAHGGAPPSLGPGTVLTRPQLGTPLHVIFGAPVDLSAYVAMQDQPPFDKRPELLFEIIAHVLEEEVRALQRELERRLARGAGQPEPAQLAAQRGAAAAG</sequence>
<keyword evidence="7" id="KW-0496">Mitochondrion</keyword>
<dbReference type="PANTHER" id="PTHR12497:SF0">
    <property type="entry name" value="TAFAZZIN"/>
    <property type="match status" value="1"/>
</dbReference>
<dbReference type="GO" id="GO:0005741">
    <property type="term" value="C:mitochondrial outer membrane"/>
    <property type="evidence" value="ECO:0007669"/>
    <property type="project" value="UniProtKB-SubCell"/>
</dbReference>
<dbReference type="GO" id="GO:0008374">
    <property type="term" value="F:O-acyltransferase activity"/>
    <property type="evidence" value="ECO:0007669"/>
    <property type="project" value="TreeGrafter"/>
</dbReference>
<dbReference type="CDD" id="cd07989">
    <property type="entry name" value="LPLAT_AGPAT-like"/>
    <property type="match status" value="1"/>
</dbReference>
<protein>
    <recommendedName>
        <fullName evidence="12">Tafazzin family protein</fullName>
    </recommendedName>
</protein>
<dbReference type="GO" id="GO:0005743">
    <property type="term" value="C:mitochondrial inner membrane"/>
    <property type="evidence" value="ECO:0007669"/>
    <property type="project" value="UniProtKB-SubCell"/>
</dbReference>
<evidence type="ECO:0000256" key="3">
    <source>
        <dbReference type="ARBA" id="ARBA00022679"/>
    </source>
</evidence>
<evidence type="ECO:0000256" key="2">
    <source>
        <dbReference type="ARBA" id="ARBA00010524"/>
    </source>
</evidence>
<evidence type="ECO:0000313" key="15">
    <source>
        <dbReference type="EMBL" id="KAL1521223.1"/>
    </source>
</evidence>
<dbReference type="Proteomes" id="UP001515480">
    <property type="component" value="Unassembled WGS sequence"/>
</dbReference>
<evidence type="ECO:0000256" key="5">
    <source>
        <dbReference type="ARBA" id="ARBA00022792"/>
    </source>
</evidence>
<name>A0AB34JI39_PRYPA</name>
<comment type="subcellular location">
    <subcellularLocation>
        <location evidence="1">Mitochondrion inner membrane</location>
        <topology evidence="1">Peripheral membrane protein</topology>
        <orientation evidence="1">Intermembrane side</orientation>
    </subcellularLocation>
    <subcellularLocation>
        <location evidence="10">Mitochondrion outer membrane</location>
        <topology evidence="10">Peripheral membrane protein</topology>
        <orientation evidence="10">Intermembrane side</orientation>
    </subcellularLocation>
</comment>
<evidence type="ECO:0000256" key="13">
    <source>
        <dbReference type="SAM" id="MobiDB-lite"/>
    </source>
</evidence>
<dbReference type="Pfam" id="PF01553">
    <property type="entry name" value="Acyltransferase"/>
    <property type="match status" value="1"/>
</dbReference>
<dbReference type="InterPro" id="IPR002123">
    <property type="entry name" value="Plipid/glycerol_acylTrfase"/>
</dbReference>
<comment type="caution">
    <text evidence="15">The sequence shown here is derived from an EMBL/GenBank/DDBJ whole genome shotgun (WGS) entry which is preliminary data.</text>
</comment>
<keyword evidence="9" id="KW-0012">Acyltransferase</keyword>
<evidence type="ECO:0000259" key="14">
    <source>
        <dbReference type="SMART" id="SM00563"/>
    </source>
</evidence>
<evidence type="ECO:0000256" key="7">
    <source>
        <dbReference type="ARBA" id="ARBA00023128"/>
    </source>
</evidence>
<evidence type="ECO:0000256" key="10">
    <source>
        <dbReference type="ARBA" id="ARBA00024323"/>
    </source>
</evidence>
<feature type="domain" description="Phospholipid/glycerol acyltransferase" evidence="14">
    <location>
        <begin position="62"/>
        <end position="194"/>
    </location>
</feature>
<keyword evidence="5" id="KW-0999">Mitochondrion inner membrane</keyword>